<proteinExistence type="predicted"/>
<comment type="caution">
    <text evidence="1">The sequence shown here is derived from an EMBL/GenBank/DDBJ whole genome shotgun (WGS) entry which is preliminary data.</text>
</comment>
<evidence type="ECO:0000313" key="1">
    <source>
        <dbReference type="EMBL" id="MFK2878926.1"/>
    </source>
</evidence>
<protein>
    <submittedName>
        <fullName evidence="1">Uncharacterized protein</fullName>
    </submittedName>
</protein>
<accession>A0ABW8JCT4</accession>
<gene>
    <name evidence="1" type="ORF">ISP25_17810</name>
</gene>
<sequence>MKSFICVVGSGEHEVGVRTVSDAQLVNGALDLCRVNSNHSDIADLFLDPLRNDSIELSAIAVQRMKNNFAGRSH</sequence>
<dbReference type="RefSeq" id="WP_404615801.1">
    <property type="nucleotide sequence ID" value="NZ_JADIKK010000008.1"/>
</dbReference>
<dbReference type="Proteomes" id="UP001620339">
    <property type="component" value="Unassembled WGS sequence"/>
</dbReference>
<organism evidence="1 2">
    <name type="scientific">Rhodanobacter hydrolyticus</name>
    <dbReference type="NCBI Taxonomy" id="2250595"/>
    <lineage>
        <taxon>Bacteria</taxon>
        <taxon>Pseudomonadati</taxon>
        <taxon>Pseudomonadota</taxon>
        <taxon>Gammaproteobacteria</taxon>
        <taxon>Lysobacterales</taxon>
        <taxon>Rhodanobacteraceae</taxon>
        <taxon>Rhodanobacter</taxon>
    </lineage>
</organism>
<keyword evidence="2" id="KW-1185">Reference proteome</keyword>
<name>A0ABW8JCT4_9GAMM</name>
<reference evidence="1 2" key="1">
    <citation type="submission" date="2020-10" db="EMBL/GenBank/DDBJ databases">
        <title>Phylogeny of dyella-like bacteria.</title>
        <authorList>
            <person name="Fu J."/>
        </authorList>
    </citation>
    <scope>NUCLEOTIDE SEQUENCE [LARGE SCALE GENOMIC DNA]</scope>
    <source>
        <strain evidence="1 2">KACC 19113</strain>
    </source>
</reference>
<evidence type="ECO:0000313" key="2">
    <source>
        <dbReference type="Proteomes" id="UP001620339"/>
    </source>
</evidence>
<dbReference type="EMBL" id="JADIKK010000008">
    <property type="protein sequence ID" value="MFK2878926.1"/>
    <property type="molecule type" value="Genomic_DNA"/>
</dbReference>